<evidence type="ECO:0000256" key="3">
    <source>
        <dbReference type="SAM" id="MobiDB-lite"/>
    </source>
</evidence>
<keyword evidence="2" id="KW-0012">Acyltransferase</keyword>
<proteinExistence type="predicted"/>
<feature type="region of interest" description="Disordered" evidence="3">
    <location>
        <begin position="138"/>
        <end position="163"/>
    </location>
</feature>
<name>A0A1Y5SZ02_9RHOB</name>
<dbReference type="EMBL" id="FWFZ01000009">
    <property type="protein sequence ID" value="SLN51362.1"/>
    <property type="molecule type" value="Genomic_DNA"/>
</dbReference>
<gene>
    <name evidence="5" type="ORF">ROA7023_02249</name>
</gene>
<dbReference type="InterPro" id="IPR016181">
    <property type="entry name" value="Acyl_CoA_acyltransferase"/>
</dbReference>
<dbReference type="AlphaFoldDB" id="A0A1Y5SZ02"/>
<protein>
    <submittedName>
        <fullName evidence="5">Putative acetyltransferase</fullName>
    </submittedName>
</protein>
<dbReference type="Proteomes" id="UP000193900">
    <property type="component" value="Unassembled WGS sequence"/>
</dbReference>
<evidence type="ECO:0000259" key="4">
    <source>
        <dbReference type="PROSITE" id="PS51186"/>
    </source>
</evidence>
<evidence type="ECO:0000313" key="5">
    <source>
        <dbReference type="EMBL" id="SLN51362.1"/>
    </source>
</evidence>
<dbReference type="Gene3D" id="3.40.630.30">
    <property type="match status" value="1"/>
</dbReference>
<reference evidence="5 6" key="1">
    <citation type="submission" date="2017-03" db="EMBL/GenBank/DDBJ databases">
        <authorList>
            <person name="Afonso C.L."/>
            <person name="Miller P.J."/>
            <person name="Scott M.A."/>
            <person name="Spackman E."/>
            <person name="Goraichik I."/>
            <person name="Dimitrov K.M."/>
            <person name="Suarez D.L."/>
            <person name="Swayne D.E."/>
        </authorList>
    </citation>
    <scope>NUCLEOTIDE SEQUENCE [LARGE SCALE GENOMIC DNA]</scope>
    <source>
        <strain evidence="5 6">CECT 7023</strain>
    </source>
</reference>
<dbReference type="InterPro" id="IPR050832">
    <property type="entry name" value="Bact_Acetyltransf"/>
</dbReference>
<dbReference type="SUPFAM" id="SSF55729">
    <property type="entry name" value="Acyl-CoA N-acyltransferases (Nat)"/>
    <property type="match status" value="1"/>
</dbReference>
<evidence type="ECO:0000256" key="2">
    <source>
        <dbReference type="ARBA" id="ARBA00023315"/>
    </source>
</evidence>
<keyword evidence="1 5" id="KW-0808">Transferase</keyword>
<evidence type="ECO:0000313" key="6">
    <source>
        <dbReference type="Proteomes" id="UP000193900"/>
    </source>
</evidence>
<organism evidence="5 6">
    <name type="scientific">Roseisalinus antarcticus</name>
    <dbReference type="NCBI Taxonomy" id="254357"/>
    <lineage>
        <taxon>Bacteria</taxon>
        <taxon>Pseudomonadati</taxon>
        <taxon>Pseudomonadota</taxon>
        <taxon>Alphaproteobacteria</taxon>
        <taxon>Rhodobacterales</taxon>
        <taxon>Roseobacteraceae</taxon>
        <taxon>Roseisalinus</taxon>
    </lineage>
</organism>
<feature type="domain" description="N-acetyltransferase" evidence="4">
    <location>
        <begin position="21"/>
        <end position="163"/>
    </location>
</feature>
<evidence type="ECO:0000256" key="1">
    <source>
        <dbReference type="ARBA" id="ARBA00022679"/>
    </source>
</evidence>
<sequence length="163" mass="17839">MRATTRRGLGAGAPRPGGWGLHLRPAAHADVPAMARILKHWVTATRWMPDLHTPDQDRAFLAEQVDSAELVVADHGRIAGFVVRHGTDITMLYVAETARRLGVGSALLNRMRRDHPRLSLWTFQPNAEARAFYAARGGAGGRAHGEPRQRRTRAGCPAGLELT</sequence>
<accession>A0A1Y5SZ02</accession>
<dbReference type="PANTHER" id="PTHR43877">
    <property type="entry name" value="AMINOALKYLPHOSPHONATE N-ACETYLTRANSFERASE-RELATED-RELATED"/>
    <property type="match status" value="1"/>
</dbReference>
<keyword evidence="6" id="KW-1185">Reference proteome</keyword>
<dbReference type="Pfam" id="PF00583">
    <property type="entry name" value="Acetyltransf_1"/>
    <property type="match status" value="1"/>
</dbReference>
<dbReference type="PROSITE" id="PS51186">
    <property type="entry name" value="GNAT"/>
    <property type="match status" value="1"/>
</dbReference>
<dbReference type="InterPro" id="IPR000182">
    <property type="entry name" value="GNAT_dom"/>
</dbReference>
<dbReference type="GO" id="GO:0016747">
    <property type="term" value="F:acyltransferase activity, transferring groups other than amino-acyl groups"/>
    <property type="evidence" value="ECO:0007669"/>
    <property type="project" value="InterPro"/>
</dbReference>
<dbReference type="CDD" id="cd04301">
    <property type="entry name" value="NAT_SF"/>
    <property type="match status" value="1"/>
</dbReference>
<dbReference type="PANTHER" id="PTHR43877:SF2">
    <property type="entry name" value="AMINOALKYLPHOSPHONATE N-ACETYLTRANSFERASE-RELATED"/>
    <property type="match status" value="1"/>
</dbReference>